<comment type="caution">
    <text evidence="1">The sequence shown here is derived from an EMBL/GenBank/DDBJ whole genome shotgun (WGS) entry which is preliminary data.</text>
</comment>
<evidence type="ECO:0000313" key="2">
    <source>
        <dbReference type="Proteomes" id="UP000241808"/>
    </source>
</evidence>
<keyword evidence="2" id="KW-1185">Reference proteome</keyword>
<dbReference type="EMBL" id="PZZL01000002">
    <property type="protein sequence ID" value="PTM60653.1"/>
    <property type="molecule type" value="Genomic_DNA"/>
</dbReference>
<evidence type="ECO:0008006" key="3">
    <source>
        <dbReference type="Google" id="ProtNLM"/>
    </source>
</evidence>
<dbReference type="OrthoDB" id="8448547at2"/>
<name>A0A2T4ZFG1_9HYPH</name>
<gene>
    <name evidence="1" type="ORF">C8P69_10235</name>
</gene>
<dbReference type="Proteomes" id="UP000241808">
    <property type="component" value="Unassembled WGS sequence"/>
</dbReference>
<dbReference type="RefSeq" id="WP_108174613.1">
    <property type="nucleotide sequence ID" value="NZ_PZZL01000002.1"/>
</dbReference>
<reference evidence="1 2" key="1">
    <citation type="submission" date="2018-04" db="EMBL/GenBank/DDBJ databases">
        <title>Genomic Encyclopedia of Archaeal and Bacterial Type Strains, Phase II (KMG-II): from individual species to whole genera.</title>
        <authorList>
            <person name="Goeker M."/>
        </authorList>
    </citation>
    <scope>NUCLEOTIDE SEQUENCE [LARGE SCALE GENOMIC DNA]</scope>
    <source>
        <strain evidence="1 2">DSM 25521</strain>
    </source>
</reference>
<evidence type="ECO:0000313" key="1">
    <source>
        <dbReference type="EMBL" id="PTM60653.1"/>
    </source>
</evidence>
<sequence>MTAVDTLSVEITADTSAFRRELGEADKLARGFGASMSRAFANAVVKGQDLGTVVQSLGQQLSAMALRAAIRPITDGLFSGFQDLMLGFRGLGDGITAEAGLLSGLTPMARGGVVAAPTYFPLAGGRTGLMGERGAEAVMPLARTADGRLGVAAGGGGAAGRPSVVVNVTATDAGSFRRSEAEVTAMLARAVARGRRQL</sequence>
<accession>A0A2T4ZFG1</accession>
<protein>
    <recommendedName>
        <fullName evidence="3">Lambda family phage tail tape measure protein</fullName>
    </recommendedName>
</protein>
<organism evidence="1 2">
    <name type="scientific">Phreatobacter oligotrophus</name>
    <dbReference type="NCBI Taxonomy" id="1122261"/>
    <lineage>
        <taxon>Bacteria</taxon>
        <taxon>Pseudomonadati</taxon>
        <taxon>Pseudomonadota</taxon>
        <taxon>Alphaproteobacteria</taxon>
        <taxon>Hyphomicrobiales</taxon>
        <taxon>Phreatobacteraceae</taxon>
        <taxon>Phreatobacter</taxon>
    </lineage>
</organism>
<proteinExistence type="predicted"/>
<dbReference type="AlphaFoldDB" id="A0A2T4ZFG1"/>